<dbReference type="Proteomes" id="UP000016491">
    <property type="component" value="Unassembled WGS sequence"/>
</dbReference>
<proteinExistence type="predicted"/>
<sequence>MIERKSWEEFRNAGLLWWINMILHTFGWAITVDLKDGKIIDCYPARVKFRGFGEENNTEGYQKVSQYMRDNAGKLFEEAED</sequence>
<comment type="caution">
    <text evidence="2">The sequence shown here is derived from an EMBL/GenBank/DDBJ whole genome shotgun (WGS) entry which is preliminary data.</text>
</comment>
<organism evidence="2 3">
    <name type="scientific">[Clostridium] symbiosum ATCC 14940</name>
    <dbReference type="NCBI Taxonomy" id="411472"/>
    <lineage>
        <taxon>Bacteria</taxon>
        <taxon>Bacillati</taxon>
        <taxon>Bacillota</taxon>
        <taxon>Clostridia</taxon>
        <taxon>Lachnospirales</taxon>
        <taxon>Lachnospiraceae</taxon>
        <taxon>Otoolea</taxon>
    </lineage>
</organism>
<dbReference type="AlphaFoldDB" id="A0ABC9U1M6"/>
<dbReference type="RefSeq" id="WP_003504703.1">
    <property type="nucleotide sequence ID" value="NZ_KE992856.1"/>
</dbReference>
<keyword evidence="1" id="KW-1133">Transmembrane helix</keyword>
<feature type="transmembrane region" description="Helical" evidence="1">
    <location>
        <begin position="15"/>
        <end position="34"/>
    </location>
</feature>
<protein>
    <recommendedName>
        <fullName evidence="4">SpoVG</fullName>
    </recommendedName>
</protein>
<evidence type="ECO:0000313" key="2">
    <source>
        <dbReference type="EMBL" id="ERI79455.1"/>
    </source>
</evidence>
<dbReference type="EMBL" id="AWSU01000072">
    <property type="protein sequence ID" value="ERI79455.1"/>
    <property type="molecule type" value="Genomic_DNA"/>
</dbReference>
<keyword evidence="1" id="KW-0812">Transmembrane</keyword>
<evidence type="ECO:0008006" key="4">
    <source>
        <dbReference type="Google" id="ProtNLM"/>
    </source>
</evidence>
<gene>
    <name evidence="2" type="ORF">CLOSYM_00887</name>
</gene>
<name>A0ABC9U1M6_CLOSY</name>
<keyword evidence="1" id="KW-0472">Membrane</keyword>
<reference evidence="2 3" key="1">
    <citation type="submission" date="2013-07" db="EMBL/GenBank/DDBJ databases">
        <authorList>
            <person name="Weinstock G."/>
            <person name="Sodergren E."/>
            <person name="Wylie T."/>
            <person name="Fulton L."/>
            <person name="Fulton R."/>
            <person name="Fronick C."/>
            <person name="O'Laughlin M."/>
            <person name="Godfrey J."/>
            <person name="Miner T."/>
            <person name="Herter B."/>
            <person name="Appelbaum E."/>
            <person name="Cordes M."/>
            <person name="Lek S."/>
            <person name="Wollam A."/>
            <person name="Pepin K.H."/>
            <person name="Palsikar V.B."/>
            <person name="Mitreva M."/>
            <person name="Wilson R.K."/>
        </authorList>
    </citation>
    <scope>NUCLEOTIDE SEQUENCE [LARGE SCALE GENOMIC DNA]</scope>
    <source>
        <strain evidence="2 3">ATCC 14940</strain>
    </source>
</reference>
<evidence type="ECO:0000313" key="3">
    <source>
        <dbReference type="Proteomes" id="UP000016491"/>
    </source>
</evidence>
<evidence type="ECO:0000256" key="1">
    <source>
        <dbReference type="SAM" id="Phobius"/>
    </source>
</evidence>
<accession>A0ABC9U1M6</accession>